<evidence type="ECO:0000259" key="2">
    <source>
        <dbReference type="Pfam" id="PF17482"/>
    </source>
</evidence>
<name>A0AAE3WA58_9RHOB</name>
<evidence type="ECO:0000256" key="1">
    <source>
        <dbReference type="ARBA" id="ARBA00008005"/>
    </source>
</evidence>
<dbReference type="EMBL" id="JANHAX010000001">
    <property type="protein sequence ID" value="MDQ2088748.1"/>
    <property type="molecule type" value="Genomic_DNA"/>
</dbReference>
<dbReference type="PANTHER" id="PTHR35861:SF1">
    <property type="entry name" value="PHAGE TAIL SHEATH PROTEIN"/>
    <property type="match status" value="1"/>
</dbReference>
<dbReference type="RefSeq" id="WP_306734012.1">
    <property type="nucleotide sequence ID" value="NZ_JANHAX010000001.1"/>
</dbReference>
<dbReference type="AlphaFoldDB" id="A0AAE3WA58"/>
<protein>
    <recommendedName>
        <fullName evidence="2">Tail sheath protein C-terminal domain-containing protein</fullName>
    </recommendedName>
</protein>
<dbReference type="Pfam" id="PF17482">
    <property type="entry name" value="Phage_sheath_1C"/>
    <property type="match status" value="1"/>
</dbReference>
<reference evidence="3" key="1">
    <citation type="submission" date="2022-07" db="EMBL/GenBank/DDBJ databases">
        <authorList>
            <person name="Otstavnykh N."/>
            <person name="Isaeva M."/>
            <person name="Bystritskaya E."/>
        </authorList>
    </citation>
    <scope>NUCLEOTIDE SEQUENCE</scope>
    <source>
        <strain evidence="3">KCTC 52189</strain>
    </source>
</reference>
<dbReference type="Proteomes" id="UP001226762">
    <property type="component" value="Unassembled WGS sequence"/>
</dbReference>
<dbReference type="PANTHER" id="PTHR35861">
    <property type="match status" value="1"/>
</dbReference>
<sequence>MAETYRTPGVYVEEITKFPPSVVPVETAVPAFLGYTRNTQYRGEPLVNQPRRITSLLEFELLFGAAPSIGGFEVAVDADGVPASGVGDPRGMGGTVATAASFTLNHALRHFYMNGGGDCYVVSLGDHSARNASEIADTHTAGLAALALEDEPTLIVMPDLSMMTPVNATNRALYHTVLSTALKQCADLGDRFLIGDILGGDQPGQGEIDEFRNGIGTSNLKYGAVYHPQIRTTIGWPWDESTITVSQGAFRDDSGEIQPPPSPANGRTLAELREGANANPALYGRIRASLDAFSVTLPPGPAIAGAYATVDRTRGVFKAPGNVSLTGVRDLTVKIDKALNDHMNVHSTGKSVNAIREFTGRGTMVWGARTLDGNSNEWRYISVRRFFNMVEESCKKASYPFVFAPNNAATQARVKGMIENFLTNQWRDGALAGATPGEAFFVRVGLGTTMTAQDVLEGRLNVEIGMAVVRPAEFIVLRFSHILPTA</sequence>
<gene>
    <name evidence="3" type="ORF">NO357_02385</name>
</gene>
<comment type="similarity">
    <text evidence="1">Belongs to the myoviridae tail sheath protein family.</text>
</comment>
<organism evidence="3 4">
    <name type="scientific">Marimonas arenosa</name>
    <dbReference type="NCBI Taxonomy" id="1795305"/>
    <lineage>
        <taxon>Bacteria</taxon>
        <taxon>Pseudomonadati</taxon>
        <taxon>Pseudomonadota</taxon>
        <taxon>Alphaproteobacteria</taxon>
        <taxon>Rhodobacterales</taxon>
        <taxon>Paracoccaceae</taxon>
        <taxon>Marimonas</taxon>
    </lineage>
</organism>
<evidence type="ECO:0000313" key="4">
    <source>
        <dbReference type="Proteomes" id="UP001226762"/>
    </source>
</evidence>
<evidence type="ECO:0000313" key="3">
    <source>
        <dbReference type="EMBL" id="MDQ2088748.1"/>
    </source>
</evidence>
<accession>A0AAE3WA58</accession>
<dbReference type="InterPro" id="IPR052042">
    <property type="entry name" value="Tail_sheath_structural"/>
</dbReference>
<comment type="caution">
    <text evidence="3">The sequence shown here is derived from an EMBL/GenBank/DDBJ whole genome shotgun (WGS) entry which is preliminary data.</text>
</comment>
<dbReference type="InterPro" id="IPR020287">
    <property type="entry name" value="Tail_sheath_C"/>
</dbReference>
<keyword evidence="4" id="KW-1185">Reference proteome</keyword>
<proteinExistence type="inferred from homology"/>
<reference evidence="3" key="2">
    <citation type="submission" date="2023-02" db="EMBL/GenBank/DDBJ databases">
        <title>'Rhodoalgimonas zhirmunskyi' gen. nov., isolated from a red alga.</title>
        <authorList>
            <person name="Nedashkovskaya O.I."/>
            <person name="Otstavnykh N.Y."/>
            <person name="Bystritskaya E.P."/>
            <person name="Balabanova L.A."/>
            <person name="Isaeva M.P."/>
        </authorList>
    </citation>
    <scope>NUCLEOTIDE SEQUENCE</scope>
    <source>
        <strain evidence="3">KCTC 52189</strain>
    </source>
</reference>
<dbReference type="Gene3D" id="3.40.50.11780">
    <property type="match status" value="1"/>
</dbReference>
<feature type="domain" description="Tail sheath protein C-terminal" evidence="2">
    <location>
        <begin position="375"/>
        <end position="479"/>
    </location>
</feature>